<evidence type="ECO:0000313" key="3">
    <source>
        <dbReference type="EMBL" id="EGW34964.1"/>
    </source>
</evidence>
<keyword evidence="4" id="KW-1185">Reference proteome</keyword>
<dbReference type="InterPro" id="IPR025187">
    <property type="entry name" value="DUF4112"/>
</dbReference>
<dbReference type="GeneID" id="18870696"/>
<dbReference type="Proteomes" id="UP000000709">
    <property type="component" value="Unassembled WGS sequence"/>
</dbReference>
<feature type="transmembrane region" description="Helical" evidence="2">
    <location>
        <begin position="85"/>
        <end position="107"/>
    </location>
</feature>
<feature type="transmembrane region" description="Helical" evidence="2">
    <location>
        <begin position="128"/>
        <end position="152"/>
    </location>
</feature>
<accession>G3AFH5</accession>
<evidence type="ECO:0000313" key="4">
    <source>
        <dbReference type="Proteomes" id="UP000000709"/>
    </source>
</evidence>
<name>G3AFH5_SPAPN</name>
<dbReference type="EMBL" id="GL996499">
    <property type="protein sequence ID" value="EGW34964.1"/>
    <property type="molecule type" value="Genomic_DNA"/>
</dbReference>
<gene>
    <name evidence="3" type="ORF">SPAPADRAFT_145671</name>
</gene>
<dbReference type="eggNOG" id="ENOG502S45T">
    <property type="taxonomic scope" value="Eukaryota"/>
</dbReference>
<keyword evidence="2" id="KW-1133">Transmembrane helix</keyword>
<organism evidence="4">
    <name type="scientific">Spathaspora passalidarum (strain NRRL Y-27907 / 11-Y1)</name>
    <dbReference type="NCBI Taxonomy" id="619300"/>
    <lineage>
        <taxon>Eukaryota</taxon>
        <taxon>Fungi</taxon>
        <taxon>Dikarya</taxon>
        <taxon>Ascomycota</taxon>
        <taxon>Saccharomycotina</taxon>
        <taxon>Pichiomycetes</taxon>
        <taxon>Debaryomycetaceae</taxon>
        <taxon>Spathaspora</taxon>
    </lineage>
</organism>
<dbReference type="PANTHER" id="PTHR35519">
    <property type="entry name" value="MEMBRANE PROTEINS"/>
    <property type="match status" value="1"/>
</dbReference>
<dbReference type="KEGG" id="spaa:SPAPADRAFT_145671"/>
<dbReference type="STRING" id="619300.G3AFH5"/>
<keyword evidence="2" id="KW-0472">Membrane</keyword>
<dbReference type="PANTHER" id="PTHR35519:SF2">
    <property type="entry name" value="PH DOMAIN PROTEIN"/>
    <property type="match status" value="1"/>
</dbReference>
<dbReference type="HOGENOM" id="CLU_067862_3_0_1"/>
<protein>
    <recommendedName>
        <fullName evidence="5">PH domain-containing protein</fullName>
    </recommendedName>
</protein>
<proteinExistence type="predicted"/>
<feature type="region of interest" description="Disordered" evidence="1">
    <location>
        <begin position="176"/>
        <end position="232"/>
    </location>
</feature>
<dbReference type="AlphaFoldDB" id="G3AFH5"/>
<dbReference type="Pfam" id="PF13430">
    <property type="entry name" value="DUF4112"/>
    <property type="match status" value="1"/>
</dbReference>
<keyword evidence="2" id="KW-0812">Transmembrane</keyword>
<feature type="compositionally biased region" description="Low complexity" evidence="1">
    <location>
        <begin position="199"/>
        <end position="213"/>
    </location>
</feature>
<dbReference type="InParanoid" id="G3AFH5"/>
<dbReference type="RefSeq" id="XP_007372376.1">
    <property type="nucleotide sequence ID" value="XM_007372314.1"/>
</dbReference>
<evidence type="ECO:0008006" key="5">
    <source>
        <dbReference type="Google" id="ProtNLM"/>
    </source>
</evidence>
<evidence type="ECO:0000256" key="1">
    <source>
        <dbReference type="SAM" id="MobiDB-lite"/>
    </source>
</evidence>
<feature type="compositionally biased region" description="Basic and acidic residues" evidence="1">
    <location>
        <begin position="188"/>
        <end position="198"/>
    </location>
</feature>
<reference evidence="3 4" key="1">
    <citation type="journal article" date="2011" name="Proc. Natl. Acad. Sci. U.S.A.">
        <title>Comparative genomics of xylose-fermenting fungi for enhanced biofuel production.</title>
        <authorList>
            <person name="Wohlbach D.J."/>
            <person name="Kuo A."/>
            <person name="Sato T.K."/>
            <person name="Potts K.M."/>
            <person name="Salamov A.A."/>
            <person name="LaButti K.M."/>
            <person name="Sun H."/>
            <person name="Clum A."/>
            <person name="Pangilinan J.L."/>
            <person name="Lindquist E.A."/>
            <person name="Lucas S."/>
            <person name="Lapidus A."/>
            <person name="Jin M."/>
            <person name="Gunawan C."/>
            <person name="Balan V."/>
            <person name="Dale B.E."/>
            <person name="Jeffries T.W."/>
            <person name="Zinkel R."/>
            <person name="Barry K.W."/>
            <person name="Grigoriev I.V."/>
            <person name="Gasch A.P."/>
        </authorList>
    </citation>
    <scope>NUCLEOTIDE SEQUENCE [LARGE SCALE GENOMIC DNA]</scope>
    <source>
        <strain evidence="4">NRRL Y-27907 / 11-Y1</strain>
    </source>
</reference>
<dbReference type="OMA" id="GDANHDP"/>
<evidence type="ECO:0000256" key="2">
    <source>
        <dbReference type="SAM" id="Phobius"/>
    </source>
</evidence>
<sequence>MSQLLYKYFLKKTNLDHIVQMGDDAEDPYFETIPDNELHFYQRKGAKRKRRMPNFIPKNDLKVLNKVKSRAYHLDLQLSLCGLRLGWAGIIGLIPWIGDVISLLFALQLVKKAGEIEGGLPKILQAEMMANVMMDFGIGLIPFVGDFINILYKCNSRNFILLEKHLVKKYSHGQTVHVTSQPATTSNEKSKKPKEPEPNTKTAAAATATATADAHQETGTYDPHHGPTLPSRAHTAEHNVHHAVPPINDPVPPHTIDADKAAYVAEKV</sequence>
<dbReference type="OrthoDB" id="2103474at2759"/>